<sequence length="116" mass="13630">SPSHQWRLNLKVKDPSPWEAAKFAAGSRFLVFILQFLFNYFISDHRADAFRSPLIAIESKRWSSADRVIQTLLEGFTRWDSQYFLHIAQFGYTYEHMAAFFPGYPYLARILAEAFQ</sequence>
<dbReference type="GO" id="GO:0004376">
    <property type="term" value="F:GPI mannosyltransferase activity"/>
    <property type="evidence" value="ECO:0007669"/>
    <property type="project" value="InterPro"/>
</dbReference>
<keyword evidence="6 11" id="KW-0808">Transferase</keyword>
<name>A0A1V9XJ62_9ACAR</name>
<feature type="non-terminal residue" evidence="12">
    <location>
        <position position="1"/>
    </location>
</feature>
<gene>
    <name evidence="12" type="ORF">BIW11_09735</name>
</gene>
<evidence type="ECO:0000256" key="11">
    <source>
        <dbReference type="RuleBase" id="RU363112"/>
    </source>
</evidence>
<dbReference type="Pfam" id="PF04188">
    <property type="entry name" value="Mannosyl_trans2"/>
    <property type="match status" value="1"/>
</dbReference>
<evidence type="ECO:0000256" key="10">
    <source>
        <dbReference type="ARBA" id="ARBA00023136"/>
    </source>
</evidence>
<keyword evidence="5 11" id="KW-0328">Glycosyltransferase</keyword>
<dbReference type="EMBL" id="MNPL01009946">
    <property type="protein sequence ID" value="OQR73433.1"/>
    <property type="molecule type" value="Genomic_DNA"/>
</dbReference>
<accession>A0A1V9XJ62</accession>
<evidence type="ECO:0000256" key="2">
    <source>
        <dbReference type="ARBA" id="ARBA00004687"/>
    </source>
</evidence>
<dbReference type="GO" id="GO:0000009">
    <property type="term" value="F:alpha-1,6-mannosyltransferase activity"/>
    <property type="evidence" value="ECO:0007669"/>
    <property type="project" value="InterPro"/>
</dbReference>
<protein>
    <recommendedName>
        <fullName evidence="11">GPI mannosyltransferase 2</fullName>
        <ecNumber evidence="11">2.4.1.-</ecNumber>
    </recommendedName>
</protein>
<comment type="function">
    <text evidence="11">Mannosyltransferase involved in glycosylphosphatidylinositol-anchor biosynthesis.</text>
</comment>
<evidence type="ECO:0000256" key="3">
    <source>
        <dbReference type="ARBA" id="ARBA00008698"/>
    </source>
</evidence>
<dbReference type="UniPathway" id="UPA00196"/>
<evidence type="ECO:0000256" key="7">
    <source>
        <dbReference type="ARBA" id="ARBA00022692"/>
    </source>
</evidence>
<evidence type="ECO:0000313" key="12">
    <source>
        <dbReference type="EMBL" id="OQR73433.1"/>
    </source>
</evidence>
<dbReference type="InterPro" id="IPR007315">
    <property type="entry name" value="PIG-V/Gpi18"/>
</dbReference>
<evidence type="ECO:0000256" key="9">
    <source>
        <dbReference type="ARBA" id="ARBA00022989"/>
    </source>
</evidence>
<dbReference type="PANTHER" id="PTHR12468:SF2">
    <property type="entry name" value="GPI MANNOSYLTRANSFERASE 2"/>
    <property type="match status" value="1"/>
</dbReference>
<keyword evidence="8 11" id="KW-0256">Endoplasmic reticulum</keyword>
<dbReference type="Proteomes" id="UP000192247">
    <property type="component" value="Unassembled WGS sequence"/>
</dbReference>
<evidence type="ECO:0000256" key="1">
    <source>
        <dbReference type="ARBA" id="ARBA00004477"/>
    </source>
</evidence>
<comment type="caution">
    <text evidence="11">Lacks conserved residue(s) required for the propagation of feature annotation.</text>
</comment>
<feature type="non-terminal residue" evidence="12">
    <location>
        <position position="116"/>
    </location>
</feature>
<proteinExistence type="inferred from homology"/>
<comment type="caution">
    <text evidence="12">The sequence shown here is derived from an EMBL/GenBank/DDBJ whole genome shotgun (WGS) entry which is preliminary data.</text>
</comment>
<evidence type="ECO:0000313" key="13">
    <source>
        <dbReference type="Proteomes" id="UP000192247"/>
    </source>
</evidence>
<evidence type="ECO:0000256" key="4">
    <source>
        <dbReference type="ARBA" id="ARBA00022502"/>
    </source>
</evidence>
<evidence type="ECO:0000256" key="6">
    <source>
        <dbReference type="ARBA" id="ARBA00022679"/>
    </source>
</evidence>
<reference evidence="12 13" key="1">
    <citation type="journal article" date="2017" name="Gigascience">
        <title>Draft genome of the honey bee ectoparasitic mite, Tropilaelaps mercedesae, is shaped by the parasitic life history.</title>
        <authorList>
            <person name="Dong X."/>
            <person name="Armstrong S.D."/>
            <person name="Xia D."/>
            <person name="Makepeace B.L."/>
            <person name="Darby A.C."/>
            <person name="Kadowaki T."/>
        </authorList>
    </citation>
    <scope>NUCLEOTIDE SEQUENCE [LARGE SCALE GENOMIC DNA]</scope>
    <source>
        <strain evidence="12">Wuxi-XJTLU</strain>
    </source>
</reference>
<dbReference type="AlphaFoldDB" id="A0A1V9XJ62"/>
<keyword evidence="4 11" id="KW-0337">GPI-anchor biosynthesis</keyword>
<dbReference type="GO" id="GO:0006506">
    <property type="term" value="P:GPI anchor biosynthetic process"/>
    <property type="evidence" value="ECO:0007669"/>
    <property type="project" value="UniProtKB-UniPathway"/>
</dbReference>
<keyword evidence="7 11" id="KW-0812">Transmembrane</keyword>
<feature type="transmembrane region" description="Helical" evidence="11">
    <location>
        <begin position="20"/>
        <end position="42"/>
    </location>
</feature>
<comment type="pathway">
    <text evidence="2 11">Glycolipid biosynthesis; glycosylphosphatidylinositol-anchor biosynthesis.</text>
</comment>
<keyword evidence="10 11" id="KW-0472">Membrane</keyword>
<dbReference type="GO" id="GO:0005789">
    <property type="term" value="C:endoplasmic reticulum membrane"/>
    <property type="evidence" value="ECO:0007669"/>
    <property type="project" value="UniProtKB-SubCell"/>
</dbReference>
<comment type="similarity">
    <text evidence="3 11">Belongs to the PIGV family.</text>
</comment>
<dbReference type="OrthoDB" id="10252502at2759"/>
<evidence type="ECO:0000256" key="5">
    <source>
        <dbReference type="ARBA" id="ARBA00022676"/>
    </source>
</evidence>
<dbReference type="InParanoid" id="A0A1V9XJ62"/>
<dbReference type="GO" id="GO:0031501">
    <property type="term" value="C:mannosyltransferase complex"/>
    <property type="evidence" value="ECO:0007669"/>
    <property type="project" value="TreeGrafter"/>
</dbReference>
<comment type="subcellular location">
    <subcellularLocation>
        <location evidence="1 11">Endoplasmic reticulum membrane</location>
        <topology evidence="1 11">Multi-pass membrane protein</topology>
    </subcellularLocation>
</comment>
<organism evidence="12 13">
    <name type="scientific">Tropilaelaps mercedesae</name>
    <dbReference type="NCBI Taxonomy" id="418985"/>
    <lineage>
        <taxon>Eukaryota</taxon>
        <taxon>Metazoa</taxon>
        <taxon>Ecdysozoa</taxon>
        <taxon>Arthropoda</taxon>
        <taxon>Chelicerata</taxon>
        <taxon>Arachnida</taxon>
        <taxon>Acari</taxon>
        <taxon>Parasitiformes</taxon>
        <taxon>Mesostigmata</taxon>
        <taxon>Gamasina</taxon>
        <taxon>Dermanyssoidea</taxon>
        <taxon>Laelapidae</taxon>
        <taxon>Tropilaelaps</taxon>
    </lineage>
</organism>
<keyword evidence="9 11" id="KW-1133">Transmembrane helix</keyword>
<dbReference type="STRING" id="418985.A0A1V9XJ62"/>
<keyword evidence="13" id="KW-1185">Reference proteome</keyword>
<dbReference type="PANTHER" id="PTHR12468">
    <property type="entry name" value="GPI MANNOSYLTRANSFERASE 2"/>
    <property type="match status" value="1"/>
</dbReference>
<evidence type="ECO:0000256" key="8">
    <source>
        <dbReference type="ARBA" id="ARBA00022824"/>
    </source>
</evidence>
<dbReference type="EC" id="2.4.1.-" evidence="11"/>